<keyword evidence="6" id="KW-1185">Reference proteome</keyword>
<dbReference type="InterPro" id="IPR028082">
    <property type="entry name" value="Peripla_BP_I"/>
</dbReference>
<keyword evidence="2" id="KW-0238">DNA-binding</keyword>
<dbReference type="Gene3D" id="1.10.260.40">
    <property type="entry name" value="lambda repressor-like DNA-binding domains"/>
    <property type="match status" value="1"/>
</dbReference>
<dbReference type="Gene3D" id="3.40.50.2300">
    <property type="match status" value="2"/>
</dbReference>
<evidence type="ECO:0000259" key="4">
    <source>
        <dbReference type="SMART" id="SM00354"/>
    </source>
</evidence>
<dbReference type="EMBL" id="CP102290">
    <property type="protein sequence ID" value="UWP61392.1"/>
    <property type="molecule type" value="Genomic_DNA"/>
</dbReference>
<dbReference type="Proteomes" id="UP001060164">
    <property type="component" value="Chromosome"/>
</dbReference>
<organism evidence="5 6">
    <name type="scientific">Ruminococcus gauvreauii</name>
    <dbReference type="NCBI Taxonomy" id="438033"/>
    <lineage>
        <taxon>Bacteria</taxon>
        <taxon>Bacillati</taxon>
        <taxon>Bacillota</taxon>
        <taxon>Clostridia</taxon>
        <taxon>Eubacteriales</taxon>
        <taxon>Oscillospiraceae</taxon>
        <taxon>Ruminococcus</taxon>
    </lineage>
</organism>
<evidence type="ECO:0000256" key="2">
    <source>
        <dbReference type="ARBA" id="ARBA00023125"/>
    </source>
</evidence>
<dbReference type="Pfam" id="PF13377">
    <property type="entry name" value="Peripla_BP_3"/>
    <property type="match status" value="1"/>
</dbReference>
<dbReference type="SUPFAM" id="SSF47413">
    <property type="entry name" value="lambda repressor-like DNA-binding domains"/>
    <property type="match status" value="1"/>
</dbReference>
<keyword evidence="3" id="KW-0804">Transcription</keyword>
<sequence length="332" mass="37255">MAAQFGVSPSTVSNVLNNKNGVRGELREEIKSVLLHNGYTIKHNPTLISAKPRNLLFLYYQSANYQSLRNNDILPLTLHQIEQYCQAGGHRFIFKQATYHTLDSMLDRQNLPEIDGILMLGTEYYHKPSSAFYSCGKPIVILDGLCPEDPISTVNIDNTYGVCQLMKHICDMGHRRIGYIKSRMPFGCLRDRTNSLYATLSRFDIALDKKDILEVSADSGLIQDEVTHFFSNAEDLPTVFFADNDFLAVSSIQAITRLGYSVPDDISIVGFDDLDICTLLKPHLTTSRVDFGAMARAAIRHLMNLIEDPGLPVTKLTVTTEFVERDSVKKIV</sequence>
<dbReference type="RefSeq" id="WP_260046746.1">
    <property type="nucleotide sequence ID" value="NZ_CP102290.1"/>
</dbReference>
<dbReference type="InterPro" id="IPR010982">
    <property type="entry name" value="Lambda_DNA-bd_dom_sf"/>
</dbReference>
<dbReference type="PANTHER" id="PTHR30146">
    <property type="entry name" value="LACI-RELATED TRANSCRIPTIONAL REPRESSOR"/>
    <property type="match status" value="1"/>
</dbReference>
<protein>
    <submittedName>
        <fullName evidence="5">LacI family transcriptional regulator</fullName>
    </submittedName>
</protein>
<feature type="domain" description="HTH lacI-type" evidence="4">
    <location>
        <begin position="2"/>
        <end position="64"/>
    </location>
</feature>
<dbReference type="SUPFAM" id="SSF53822">
    <property type="entry name" value="Periplasmic binding protein-like I"/>
    <property type="match status" value="1"/>
</dbReference>
<dbReference type="InterPro" id="IPR000843">
    <property type="entry name" value="HTH_LacI"/>
</dbReference>
<dbReference type="InterPro" id="IPR046335">
    <property type="entry name" value="LacI/GalR-like_sensor"/>
</dbReference>
<dbReference type="PANTHER" id="PTHR30146:SF109">
    <property type="entry name" value="HTH-TYPE TRANSCRIPTIONAL REGULATOR GALS"/>
    <property type="match status" value="1"/>
</dbReference>
<evidence type="ECO:0000313" key="5">
    <source>
        <dbReference type="EMBL" id="UWP61392.1"/>
    </source>
</evidence>
<dbReference type="Pfam" id="PF00356">
    <property type="entry name" value="LacI"/>
    <property type="match status" value="1"/>
</dbReference>
<keyword evidence="1" id="KW-0805">Transcription regulation</keyword>
<dbReference type="SMART" id="SM00354">
    <property type="entry name" value="HTH_LACI"/>
    <property type="match status" value="1"/>
</dbReference>
<name>A0ABY5VMA3_9FIRM</name>
<accession>A0ABY5VMA3</accession>
<gene>
    <name evidence="5" type="ORF">NQ502_08940</name>
</gene>
<proteinExistence type="predicted"/>
<dbReference type="CDD" id="cd01392">
    <property type="entry name" value="HTH_LacI"/>
    <property type="match status" value="1"/>
</dbReference>
<evidence type="ECO:0000256" key="1">
    <source>
        <dbReference type="ARBA" id="ARBA00023015"/>
    </source>
</evidence>
<reference evidence="5" key="1">
    <citation type="journal article" date="2022" name="Cell">
        <title>Design, construction, and in vivo augmentation of a complex gut microbiome.</title>
        <authorList>
            <person name="Cheng A.G."/>
            <person name="Ho P.Y."/>
            <person name="Aranda-Diaz A."/>
            <person name="Jain S."/>
            <person name="Yu F.B."/>
            <person name="Meng X."/>
            <person name="Wang M."/>
            <person name="Iakiviak M."/>
            <person name="Nagashima K."/>
            <person name="Zhao A."/>
            <person name="Murugkar P."/>
            <person name="Patil A."/>
            <person name="Atabakhsh K."/>
            <person name="Weakley A."/>
            <person name="Yan J."/>
            <person name="Brumbaugh A.R."/>
            <person name="Higginbottom S."/>
            <person name="Dimas A."/>
            <person name="Shiver A.L."/>
            <person name="Deutschbauer A."/>
            <person name="Neff N."/>
            <person name="Sonnenburg J.L."/>
            <person name="Huang K.C."/>
            <person name="Fischbach M.A."/>
        </authorList>
    </citation>
    <scope>NUCLEOTIDE SEQUENCE</scope>
    <source>
        <strain evidence="5">DSM 19829</strain>
    </source>
</reference>
<evidence type="ECO:0000256" key="3">
    <source>
        <dbReference type="ARBA" id="ARBA00023163"/>
    </source>
</evidence>
<evidence type="ECO:0000313" key="6">
    <source>
        <dbReference type="Proteomes" id="UP001060164"/>
    </source>
</evidence>